<dbReference type="InParanoid" id="A0A1X7TMI1"/>
<proteinExistence type="predicted"/>
<evidence type="ECO:0000313" key="1">
    <source>
        <dbReference type="EnsemblMetazoa" id="Aqu2.1.16154_001"/>
    </source>
</evidence>
<sequence>MEALLQLKPVTHNYQLRGLYDKIESHVRALKTLGNTSDSYGAVLSSVLLSKEPSDLTLIVSRHVIEDDWELDTLMRQIEKEIEARNRADTSGFEVTAPQK</sequence>
<reference evidence="1" key="1">
    <citation type="submission" date="2017-05" db="UniProtKB">
        <authorList>
            <consortium name="EnsemblMetazoa"/>
        </authorList>
    </citation>
    <scope>IDENTIFICATION</scope>
</reference>
<name>A0A1X7TMI1_AMPQE</name>
<organism evidence="1">
    <name type="scientific">Amphimedon queenslandica</name>
    <name type="common">Sponge</name>
    <dbReference type="NCBI Taxonomy" id="400682"/>
    <lineage>
        <taxon>Eukaryota</taxon>
        <taxon>Metazoa</taxon>
        <taxon>Porifera</taxon>
        <taxon>Demospongiae</taxon>
        <taxon>Heteroscleromorpha</taxon>
        <taxon>Haplosclerida</taxon>
        <taxon>Niphatidae</taxon>
        <taxon>Amphimedon</taxon>
    </lineage>
</organism>
<accession>A0A1X7TMI1</accession>
<protein>
    <submittedName>
        <fullName evidence="1">Uncharacterized protein</fullName>
    </submittedName>
</protein>
<dbReference type="EnsemblMetazoa" id="Aqu2.1.16154_001">
    <property type="protein sequence ID" value="Aqu2.1.16154_001"/>
    <property type="gene ID" value="Aqu2.1.16154"/>
</dbReference>
<dbReference type="AlphaFoldDB" id="A0A1X7TMI1"/>